<evidence type="ECO:0000313" key="2">
    <source>
        <dbReference type="EMBL" id="MBC6681437.1"/>
    </source>
</evidence>
<gene>
    <name evidence="2" type="ORF">H9L42_16655</name>
</gene>
<dbReference type="AlphaFoldDB" id="A0A923NQK7"/>
<sequence length="31" mass="3647">EQIALMNTRTFGKKSEKLQIDEDQLSFFSEI</sequence>
<comment type="caution">
    <text evidence="2">The sequence shown here is derived from an EMBL/GenBank/DDBJ whole genome shotgun (WGS) entry which is preliminary data.</text>
</comment>
<proteinExistence type="predicted"/>
<evidence type="ECO:0000259" key="1">
    <source>
        <dbReference type="Pfam" id="PF13007"/>
    </source>
</evidence>
<feature type="domain" description="Transposase TnpC homeodomain" evidence="1">
    <location>
        <begin position="1"/>
        <end position="29"/>
    </location>
</feature>
<accession>A0A923NQK7</accession>
<organism evidence="2 3">
    <name type="scientific">Zhenpiania hominis</name>
    <dbReference type="NCBI Taxonomy" id="2763644"/>
    <lineage>
        <taxon>Bacteria</taxon>
        <taxon>Bacillati</taxon>
        <taxon>Bacillota</taxon>
        <taxon>Clostridia</taxon>
        <taxon>Peptostreptococcales</taxon>
        <taxon>Anaerovoracaceae</taxon>
        <taxon>Zhenpiania</taxon>
    </lineage>
</organism>
<dbReference type="Pfam" id="PF13007">
    <property type="entry name" value="LZ_Tnp_IS66"/>
    <property type="match status" value="1"/>
</dbReference>
<evidence type="ECO:0000313" key="3">
    <source>
        <dbReference type="Proteomes" id="UP000602647"/>
    </source>
</evidence>
<name>A0A923NQK7_9FIRM</name>
<feature type="non-terminal residue" evidence="2">
    <location>
        <position position="1"/>
    </location>
</feature>
<dbReference type="EMBL" id="JACRYT010000055">
    <property type="protein sequence ID" value="MBC6681437.1"/>
    <property type="molecule type" value="Genomic_DNA"/>
</dbReference>
<reference evidence="2" key="1">
    <citation type="submission" date="2020-08" db="EMBL/GenBank/DDBJ databases">
        <title>Genome public.</title>
        <authorList>
            <person name="Liu C."/>
            <person name="Sun Q."/>
        </authorList>
    </citation>
    <scope>NUCLEOTIDE SEQUENCE</scope>
    <source>
        <strain evidence="2">BX12</strain>
    </source>
</reference>
<keyword evidence="3" id="KW-1185">Reference proteome</keyword>
<dbReference type="InterPro" id="IPR024463">
    <property type="entry name" value="Transposase_TnpC_homeodom"/>
</dbReference>
<protein>
    <recommendedName>
        <fullName evidence="1">Transposase TnpC homeodomain domain-containing protein</fullName>
    </recommendedName>
</protein>
<dbReference type="Proteomes" id="UP000602647">
    <property type="component" value="Unassembled WGS sequence"/>
</dbReference>